<protein>
    <recommendedName>
        <fullName evidence="3">B box-type domain-containing protein</fullName>
    </recommendedName>
</protein>
<evidence type="ECO:0000256" key="2">
    <source>
        <dbReference type="SAM" id="Coils"/>
    </source>
</evidence>
<dbReference type="GO" id="GO:0008270">
    <property type="term" value="F:zinc ion binding"/>
    <property type="evidence" value="ECO:0007669"/>
    <property type="project" value="UniProtKB-KW"/>
</dbReference>
<dbReference type="SUPFAM" id="SSF63825">
    <property type="entry name" value="YWTD domain"/>
    <property type="match status" value="1"/>
</dbReference>
<comment type="caution">
    <text evidence="4">The sequence shown here is derived from an EMBL/GenBank/DDBJ whole genome shotgun (WGS) entry which is preliminary data.</text>
</comment>
<name>A0A9D4GS41_DREPO</name>
<dbReference type="PROSITE" id="PS50119">
    <property type="entry name" value="ZF_BBOX"/>
    <property type="match status" value="2"/>
</dbReference>
<feature type="coiled-coil region" evidence="2">
    <location>
        <begin position="138"/>
        <end position="183"/>
    </location>
</feature>
<feature type="domain" description="B box-type" evidence="3">
    <location>
        <begin position="72"/>
        <end position="121"/>
    </location>
</feature>
<keyword evidence="5" id="KW-1185">Reference proteome</keyword>
<organism evidence="4 5">
    <name type="scientific">Dreissena polymorpha</name>
    <name type="common">Zebra mussel</name>
    <name type="synonym">Mytilus polymorpha</name>
    <dbReference type="NCBI Taxonomy" id="45954"/>
    <lineage>
        <taxon>Eukaryota</taxon>
        <taxon>Metazoa</taxon>
        <taxon>Spiralia</taxon>
        <taxon>Lophotrochozoa</taxon>
        <taxon>Mollusca</taxon>
        <taxon>Bivalvia</taxon>
        <taxon>Autobranchia</taxon>
        <taxon>Heteroconchia</taxon>
        <taxon>Euheterodonta</taxon>
        <taxon>Imparidentia</taxon>
        <taxon>Neoheterodontei</taxon>
        <taxon>Myida</taxon>
        <taxon>Dreissenoidea</taxon>
        <taxon>Dreissenidae</taxon>
        <taxon>Dreissena</taxon>
    </lineage>
</organism>
<dbReference type="AlphaFoldDB" id="A0A9D4GS41"/>
<dbReference type="Proteomes" id="UP000828390">
    <property type="component" value="Unassembled WGS sequence"/>
</dbReference>
<keyword evidence="1" id="KW-0862">Zinc</keyword>
<proteinExistence type="predicted"/>
<accession>A0A9D4GS41</accession>
<dbReference type="EMBL" id="JAIWYP010000005">
    <property type="protein sequence ID" value="KAH3820466.1"/>
    <property type="molecule type" value="Genomic_DNA"/>
</dbReference>
<reference evidence="4" key="2">
    <citation type="submission" date="2020-11" db="EMBL/GenBank/DDBJ databases">
        <authorList>
            <person name="McCartney M.A."/>
            <person name="Auch B."/>
            <person name="Kono T."/>
            <person name="Mallez S."/>
            <person name="Becker A."/>
            <person name="Gohl D.M."/>
            <person name="Silverstein K.A.T."/>
            <person name="Koren S."/>
            <person name="Bechman K.B."/>
            <person name="Herman A."/>
            <person name="Abrahante J.E."/>
            <person name="Garbe J."/>
        </authorList>
    </citation>
    <scope>NUCLEOTIDE SEQUENCE</scope>
    <source>
        <strain evidence="4">Duluth1</strain>
        <tissue evidence="4">Whole animal</tissue>
    </source>
</reference>
<keyword evidence="2" id="KW-0175">Coiled coil</keyword>
<sequence>MASNFESSIHRGSDFPCFTCQENDRNTESEFYCEECSKFFCDKCMEHHNYLFKKHATLSKENISQWPSPNADDLEKCQKHKKEKLTGFCEDHSELICHVCHVYNHKKCSHVVLLADKVKDLHQNGEFKQFQMTIDTIHQQLMQKKDDYEESLKSLEKSYDTILEQIKYERKSINDSLHEIERKTIKALDTLKVTMRTSIQTDIDRCTESINNIKCVEDEWLRRKEKSEAIHLIMYRKCLEQSLKTEVALQEMKTKNANSLTLIADPNIQELMSLFTDIGKFLRDVSTFTIQSILENDTSDQNEQGEASDQLSDRNPIIIKVTSRRTSRLSTKHDESVCSIIGICETASGRLLIADWGNEMVKLLNDDYKVVAHCALPGKPESMCNIDSSLVAVVLNTKDIHFIKVTNGQLVQEGTLKLEHNCKGIARHQGNLYITSDIALYKYTVDGRFVSKILENTSDGRT</sequence>
<dbReference type="PANTHER" id="PTHR25462">
    <property type="entry name" value="BONUS, ISOFORM C-RELATED"/>
    <property type="match status" value="1"/>
</dbReference>
<feature type="domain" description="B box-type" evidence="3">
    <location>
        <begin position="20"/>
        <end position="60"/>
    </location>
</feature>
<dbReference type="InterPro" id="IPR000315">
    <property type="entry name" value="Znf_B-box"/>
</dbReference>
<reference evidence="4" key="1">
    <citation type="journal article" date="2019" name="bioRxiv">
        <title>The Genome of the Zebra Mussel, Dreissena polymorpha: A Resource for Invasive Species Research.</title>
        <authorList>
            <person name="McCartney M.A."/>
            <person name="Auch B."/>
            <person name="Kono T."/>
            <person name="Mallez S."/>
            <person name="Zhang Y."/>
            <person name="Obille A."/>
            <person name="Becker A."/>
            <person name="Abrahante J.E."/>
            <person name="Garbe J."/>
            <person name="Badalamenti J.P."/>
            <person name="Herman A."/>
            <person name="Mangelson H."/>
            <person name="Liachko I."/>
            <person name="Sullivan S."/>
            <person name="Sone E.D."/>
            <person name="Koren S."/>
            <person name="Silverstein K.A.T."/>
            <person name="Beckman K.B."/>
            <person name="Gohl D.M."/>
        </authorList>
    </citation>
    <scope>NUCLEOTIDE SEQUENCE</scope>
    <source>
        <strain evidence="4">Duluth1</strain>
        <tissue evidence="4">Whole animal</tissue>
    </source>
</reference>
<dbReference type="PANTHER" id="PTHR25462:SF296">
    <property type="entry name" value="MEIOTIC P26, ISOFORM F"/>
    <property type="match status" value="1"/>
</dbReference>
<dbReference type="Gene3D" id="3.30.160.60">
    <property type="entry name" value="Classic Zinc Finger"/>
    <property type="match status" value="1"/>
</dbReference>
<dbReference type="SMART" id="SM00336">
    <property type="entry name" value="BBOX"/>
    <property type="match status" value="2"/>
</dbReference>
<dbReference type="SUPFAM" id="SSF57845">
    <property type="entry name" value="B-box zinc-binding domain"/>
    <property type="match status" value="1"/>
</dbReference>
<dbReference type="InterPro" id="IPR047153">
    <property type="entry name" value="TRIM45/56/19-like"/>
</dbReference>
<evidence type="ECO:0000313" key="5">
    <source>
        <dbReference type="Proteomes" id="UP000828390"/>
    </source>
</evidence>
<evidence type="ECO:0000313" key="4">
    <source>
        <dbReference type="EMBL" id="KAH3820466.1"/>
    </source>
</evidence>
<evidence type="ECO:0000256" key="1">
    <source>
        <dbReference type="PROSITE-ProRule" id="PRU00024"/>
    </source>
</evidence>
<gene>
    <name evidence="4" type="ORF">DPMN_122212</name>
</gene>
<keyword evidence="1" id="KW-0479">Metal-binding</keyword>
<feature type="non-terminal residue" evidence="4">
    <location>
        <position position="1"/>
    </location>
</feature>
<evidence type="ECO:0000259" key="3">
    <source>
        <dbReference type="PROSITE" id="PS50119"/>
    </source>
</evidence>
<dbReference type="Pfam" id="PF00643">
    <property type="entry name" value="zf-B_box"/>
    <property type="match status" value="1"/>
</dbReference>
<keyword evidence="1" id="KW-0863">Zinc-finger</keyword>